<dbReference type="SUPFAM" id="SSF52540">
    <property type="entry name" value="P-loop containing nucleoside triphosphate hydrolases"/>
    <property type="match status" value="1"/>
</dbReference>
<dbReference type="Pfam" id="PF17784">
    <property type="entry name" value="Sulfotransfer_4"/>
    <property type="match status" value="1"/>
</dbReference>
<keyword evidence="2" id="KW-1185">Reference proteome</keyword>
<dbReference type="InterPro" id="IPR040632">
    <property type="entry name" value="Sulfotransfer_4"/>
</dbReference>
<organism evidence="1 2">
    <name type="scientific">Claviceps africana</name>
    <dbReference type="NCBI Taxonomy" id="83212"/>
    <lineage>
        <taxon>Eukaryota</taxon>
        <taxon>Fungi</taxon>
        <taxon>Dikarya</taxon>
        <taxon>Ascomycota</taxon>
        <taxon>Pezizomycotina</taxon>
        <taxon>Sordariomycetes</taxon>
        <taxon>Hypocreomycetidae</taxon>
        <taxon>Hypocreales</taxon>
        <taxon>Clavicipitaceae</taxon>
        <taxon>Claviceps</taxon>
    </lineage>
</organism>
<sequence>MAMSRYIDRLPEPSSKTPIKVIVATASRTGTFSVYQAMKILGYKTYHMAECITSGVSHMQILDEAIHAQYNRFAGIQRYARADFDKWFAEYDCVVEIPFFLGPELIKAYADDPNVKFILTERDPDKWVTSFNNTVGGVVQFRHGFPINILRHFDGFLNSFLNLNNSIYTSISDGTLPGDEKNETALRRNYVSYIDMAKRILPADRLCYFRLEDGLGWEQICPFLELPIPDQPFPDANVPEFFKKRVGNRFKPGIQRAMLKLGVVAAPVLGSLAYLCFKYSRLSR</sequence>
<dbReference type="Gene3D" id="3.40.50.300">
    <property type="entry name" value="P-loop containing nucleotide triphosphate hydrolases"/>
    <property type="match status" value="1"/>
</dbReference>
<evidence type="ECO:0008006" key="3">
    <source>
        <dbReference type="Google" id="ProtNLM"/>
    </source>
</evidence>
<evidence type="ECO:0000313" key="1">
    <source>
        <dbReference type="EMBL" id="KAG5926551.1"/>
    </source>
</evidence>
<name>A0A8K0NI20_9HYPO</name>
<dbReference type="AlphaFoldDB" id="A0A8K0NI20"/>
<protein>
    <recommendedName>
        <fullName evidence="3">P-loop containing nucleoside triphosphate hydrolase protein</fullName>
    </recommendedName>
</protein>
<dbReference type="Proteomes" id="UP000811619">
    <property type="component" value="Unassembled WGS sequence"/>
</dbReference>
<dbReference type="EMBL" id="SRPY01000257">
    <property type="protein sequence ID" value="KAG5926551.1"/>
    <property type="molecule type" value="Genomic_DNA"/>
</dbReference>
<reference evidence="1" key="1">
    <citation type="journal article" date="2020" name="bioRxiv">
        <title>Whole genome comparisons of ergot fungi reveals the divergence and evolution of species within the genus Claviceps are the result of varying mechanisms driving genome evolution and host range expansion.</title>
        <authorList>
            <person name="Wyka S.A."/>
            <person name="Mondo S.J."/>
            <person name="Liu M."/>
            <person name="Dettman J."/>
            <person name="Nalam V."/>
            <person name="Broders K.D."/>
        </authorList>
    </citation>
    <scope>NUCLEOTIDE SEQUENCE</scope>
    <source>
        <strain evidence="1">CCC 489</strain>
    </source>
</reference>
<comment type="caution">
    <text evidence="1">The sequence shown here is derived from an EMBL/GenBank/DDBJ whole genome shotgun (WGS) entry which is preliminary data.</text>
</comment>
<proteinExistence type="predicted"/>
<dbReference type="InterPro" id="IPR027417">
    <property type="entry name" value="P-loop_NTPase"/>
</dbReference>
<dbReference type="PANTHER" id="PTHR36978:SF4">
    <property type="entry name" value="P-LOOP CONTAINING NUCLEOSIDE TRIPHOSPHATE HYDROLASE PROTEIN"/>
    <property type="match status" value="1"/>
</dbReference>
<evidence type="ECO:0000313" key="2">
    <source>
        <dbReference type="Proteomes" id="UP000811619"/>
    </source>
</evidence>
<accession>A0A8K0NI20</accession>
<gene>
    <name evidence="1" type="ORF">E4U42_003174</name>
</gene>
<dbReference type="PANTHER" id="PTHR36978">
    <property type="entry name" value="P-LOOP CONTAINING NUCLEOTIDE TRIPHOSPHATE HYDROLASE"/>
    <property type="match status" value="1"/>
</dbReference>
<dbReference type="OrthoDB" id="408152at2759"/>